<accession>S3D1F5</accession>
<dbReference type="KEGG" id="glz:GLAREA_01758"/>
<evidence type="ECO:0000259" key="1">
    <source>
        <dbReference type="Pfam" id="PF24968"/>
    </source>
</evidence>
<dbReference type="InterPro" id="IPR056672">
    <property type="entry name" value="DUF7770"/>
</dbReference>
<dbReference type="Pfam" id="PF24968">
    <property type="entry name" value="DUF7770"/>
    <property type="match status" value="1"/>
</dbReference>
<sequence>MPIQYNPQSLEDSVAPIPALSIYISADPSRKGPISSQAGNVTSPEKRNNWSLHISINNAESIQLDTIVGPGDVLLLEVSHQPDRGSVKRIDLSIPTELSVESIITVLRKHKHDCYRFAPGGRGTRHWMKTTLALLFSVGYLLDEYEVQQAKKALEEVWAGQDQPVASKEQAQMEIGTFFDPDEADSNL</sequence>
<dbReference type="OrthoDB" id="3527137at2759"/>
<proteinExistence type="predicted"/>
<dbReference type="EMBL" id="KE145371">
    <property type="protein sequence ID" value="EPE25846.1"/>
    <property type="molecule type" value="Genomic_DNA"/>
</dbReference>
<dbReference type="Proteomes" id="UP000016922">
    <property type="component" value="Unassembled WGS sequence"/>
</dbReference>
<dbReference type="AlphaFoldDB" id="S3D1F5"/>
<dbReference type="HOGENOM" id="CLU_1441176_0_0_1"/>
<organism evidence="2 3">
    <name type="scientific">Glarea lozoyensis (strain ATCC 20868 / MF5171)</name>
    <dbReference type="NCBI Taxonomy" id="1116229"/>
    <lineage>
        <taxon>Eukaryota</taxon>
        <taxon>Fungi</taxon>
        <taxon>Dikarya</taxon>
        <taxon>Ascomycota</taxon>
        <taxon>Pezizomycotina</taxon>
        <taxon>Leotiomycetes</taxon>
        <taxon>Helotiales</taxon>
        <taxon>Helotiaceae</taxon>
        <taxon>Glarea</taxon>
    </lineage>
</organism>
<protein>
    <recommendedName>
        <fullName evidence="1">DUF7770 domain-containing protein</fullName>
    </recommendedName>
</protein>
<dbReference type="GeneID" id="19460816"/>
<name>S3D1F5_GLAL2</name>
<keyword evidence="3" id="KW-1185">Reference proteome</keyword>
<dbReference type="RefSeq" id="XP_008087165.1">
    <property type="nucleotide sequence ID" value="XM_008088974.1"/>
</dbReference>
<feature type="domain" description="DUF7770" evidence="1">
    <location>
        <begin position="42"/>
        <end position="179"/>
    </location>
</feature>
<gene>
    <name evidence="2" type="ORF">GLAREA_01758</name>
</gene>
<evidence type="ECO:0000313" key="3">
    <source>
        <dbReference type="Proteomes" id="UP000016922"/>
    </source>
</evidence>
<reference evidence="2 3" key="1">
    <citation type="journal article" date="2013" name="BMC Genomics">
        <title>Genomics-driven discovery of the pneumocandin biosynthetic gene cluster in the fungus Glarea lozoyensis.</title>
        <authorList>
            <person name="Chen L."/>
            <person name="Yue Q."/>
            <person name="Zhang X."/>
            <person name="Xiang M."/>
            <person name="Wang C."/>
            <person name="Li S."/>
            <person name="Che Y."/>
            <person name="Ortiz-Lopez F.J."/>
            <person name="Bills G.F."/>
            <person name="Liu X."/>
            <person name="An Z."/>
        </authorList>
    </citation>
    <scope>NUCLEOTIDE SEQUENCE [LARGE SCALE GENOMIC DNA]</scope>
    <source>
        <strain evidence="3">ATCC 20868 / MF5171</strain>
    </source>
</reference>
<evidence type="ECO:0000313" key="2">
    <source>
        <dbReference type="EMBL" id="EPE25846.1"/>
    </source>
</evidence>